<dbReference type="AlphaFoldDB" id="A0A2M8EL76"/>
<sequence length="92" mass="10623">MKNQRIVLPVVVVAILLIAVFAYTASINLKNDRDEDAEKMTTETEEAMMKKDLTVEDPMTNESVRNSRYIEYSEKVLDKVTTNRIVLFFYAT</sequence>
<keyword evidence="1" id="KW-0812">Transmembrane</keyword>
<gene>
    <name evidence="2" type="ORF">CO058_03205</name>
</gene>
<evidence type="ECO:0000313" key="2">
    <source>
        <dbReference type="EMBL" id="PJC23493.1"/>
    </source>
</evidence>
<feature type="transmembrane region" description="Helical" evidence="1">
    <location>
        <begin position="6"/>
        <end position="25"/>
    </location>
</feature>
<keyword evidence="1" id="KW-0472">Membrane</keyword>
<name>A0A2M8EL76_UNCKA</name>
<evidence type="ECO:0000313" key="3">
    <source>
        <dbReference type="Proteomes" id="UP000229756"/>
    </source>
</evidence>
<proteinExistence type="predicted"/>
<reference evidence="3" key="1">
    <citation type="submission" date="2017-09" db="EMBL/GenBank/DDBJ databases">
        <title>Depth-based differentiation of microbial function through sediment-hosted aquifers and enrichment of novel symbionts in the deep terrestrial subsurface.</title>
        <authorList>
            <person name="Probst A.J."/>
            <person name="Ladd B."/>
            <person name="Jarett J.K."/>
            <person name="Geller-Mcgrath D.E."/>
            <person name="Sieber C.M.K."/>
            <person name="Emerson J.B."/>
            <person name="Anantharaman K."/>
            <person name="Thomas B.C."/>
            <person name="Malmstrom R."/>
            <person name="Stieglmeier M."/>
            <person name="Klingl A."/>
            <person name="Woyke T."/>
            <person name="Ryan C.M."/>
            <person name="Banfield J.F."/>
        </authorList>
    </citation>
    <scope>NUCLEOTIDE SEQUENCE [LARGE SCALE GENOMIC DNA]</scope>
</reference>
<dbReference type="Proteomes" id="UP000229756">
    <property type="component" value="Unassembled WGS sequence"/>
</dbReference>
<accession>A0A2M8EL76</accession>
<keyword evidence="1" id="KW-1133">Transmembrane helix</keyword>
<comment type="caution">
    <text evidence="2">The sequence shown here is derived from an EMBL/GenBank/DDBJ whole genome shotgun (WGS) entry which is preliminary data.</text>
</comment>
<organism evidence="2 3">
    <name type="scientific">candidate division WWE3 bacterium CG_4_9_14_0_2_um_filter_35_11</name>
    <dbReference type="NCBI Taxonomy" id="1975077"/>
    <lineage>
        <taxon>Bacteria</taxon>
        <taxon>Katanobacteria</taxon>
    </lineage>
</organism>
<dbReference type="EMBL" id="PFSJ01000024">
    <property type="protein sequence ID" value="PJC23493.1"/>
    <property type="molecule type" value="Genomic_DNA"/>
</dbReference>
<protein>
    <submittedName>
        <fullName evidence="2">Uncharacterized protein</fullName>
    </submittedName>
</protein>
<evidence type="ECO:0000256" key="1">
    <source>
        <dbReference type="SAM" id="Phobius"/>
    </source>
</evidence>